<proteinExistence type="predicted"/>
<gene>
    <name evidence="1" type="ORF">B0T15DRAFT_14316</name>
</gene>
<accession>A0AAJ0H0W2</accession>
<dbReference type="GeneID" id="87880733"/>
<name>A0AAJ0H0W2_9PEZI</name>
<dbReference type="AlphaFoldDB" id="A0AAJ0H0W2"/>
<comment type="caution">
    <text evidence="1">The sequence shown here is derived from an EMBL/GenBank/DDBJ whole genome shotgun (WGS) entry which is preliminary data.</text>
</comment>
<evidence type="ECO:0000313" key="2">
    <source>
        <dbReference type="Proteomes" id="UP001273166"/>
    </source>
</evidence>
<dbReference type="EMBL" id="JAUDZG010000001">
    <property type="protein sequence ID" value="KAK3309788.1"/>
    <property type="molecule type" value="Genomic_DNA"/>
</dbReference>
<evidence type="ECO:0000313" key="1">
    <source>
        <dbReference type="EMBL" id="KAK3309788.1"/>
    </source>
</evidence>
<organism evidence="1 2">
    <name type="scientific">Chaetomium strumarium</name>
    <dbReference type="NCBI Taxonomy" id="1170767"/>
    <lineage>
        <taxon>Eukaryota</taxon>
        <taxon>Fungi</taxon>
        <taxon>Dikarya</taxon>
        <taxon>Ascomycota</taxon>
        <taxon>Pezizomycotina</taxon>
        <taxon>Sordariomycetes</taxon>
        <taxon>Sordariomycetidae</taxon>
        <taxon>Sordariales</taxon>
        <taxon>Chaetomiaceae</taxon>
        <taxon>Chaetomium</taxon>
    </lineage>
</organism>
<sequence length="241" mass="26152">MSEFANSSSDVRWPVPSVENDGVVVVVLLEVDDRTDPLEWTSSDPAPVEAAYWCCCCWCPADDEVDGWLLARPDELFRPPPPPPAFEEDMSVGVVSCSCCWLLRLEGREGRASVCGVRPRSSSFCVPGVPMLCGGLFDGKMCLCSLRSKHTQSERFSRGSPSLYISPPTLSHPRLHRTVIPLALGMALSSLATRRPPHHRSFDVVPPRKAAAFVSCCSGERDNGQSGSVSFLSDSSCCVAC</sequence>
<dbReference type="RefSeq" id="XP_062725568.1">
    <property type="nucleotide sequence ID" value="XM_062861904.1"/>
</dbReference>
<reference evidence="1" key="1">
    <citation type="journal article" date="2023" name="Mol. Phylogenet. Evol.">
        <title>Genome-scale phylogeny and comparative genomics of the fungal order Sordariales.</title>
        <authorList>
            <person name="Hensen N."/>
            <person name="Bonometti L."/>
            <person name="Westerberg I."/>
            <person name="Brannstrom I.O."/>
            <person name="Guillou S."/>
            <person name="Cros-Aarteil S."/>
            <person name="Calhoun S."/>
            <person name="Haridas S."/>
            <person name="Kuo A."/>
            <person name="Mondo S."/>
            <person name="Pangilinan J."/>
            <person name="Riley R."/>
            <person name="LaButti K."/>
            <person name="Andreopoulos B."/>
            <person name="Lipzen A."/>
            <person name="Chen C."/>
            <person name="Yan M."/>
            <person name="Daum C."/>
            <person name="Ng V."/>
            <person name="Clum A."/>
            <person name="Steindorff A."/>
            <person name="Ohm R.A."/>
            <person name="Martin F."/>
            <person name="Silar P."/>
            <person name="Natvig D.O."/>
            <person name="Lalanne C."/>
            <person name="Gautier V."/>
            <person name="Ament-Velasquez S.L."/>
            <person name="Kruys A."/>
            <person name="Hutchinson M.I."/>
            <person name="Powell A.J."/>
            <person name="Barry K."/>
            <person name="Miller A.N."/>
            <person name="Grigoriev I.V."/>
            <person name="Debuchy R."/>
            <person name="Gladieux P."/>
            <person name="Hiltunen Thoren M."/>
            <person name="Johannesson H."/>
        </authorList>
    </citation>
    <scope>NUCLEOTIDE SEQUENCE</scope>
    <source>
        <strain evidence="1">CBS 333.67</strain>
    </source>
</reference>
<protein>
    <submittedName>
        <fullName evidence="1">Uncharacterized protein</fullName>
    </submittedName>
</protein>
<dbReference type="Proteomes" id="UP001273166">
    <property type="component" value="Unassembled WGS sequence"/>
</dbReference>
<keyword evidence="2" id="KW-1185">Reference proteome</keyword>
<reference evidence="1" key="2">
    <citation type="submission" date="2023-06" db="EMBL/GenBank/DDBJ databases">
        <authorList>
            <consortium name="Lawrence Berkeley National Laboratory"/>
            <person name="Mondo S.J."/>
            <person name="Hensen N."/>
            <person name="Bonometti L."/>
            <person name="Westerberg I."/>
            <person name="Brannstrom I.O."/>
            <person name="Guillou S."/>
            <person name="Cros-Aarteil S."/>
            <person name="Calhoun S."/>
            <person name="Haridas S."/>
            <person name="Kuo A."/>
            <person name="Pangilinan J."/>
            <person name="Riley R."/>
            <person name="Labutti K."/>
            <person name="Andreopoulos B."/>
            <person name="Lipzen A."/>
            <person name="Chen C."/>
            <person name="Yanf M."/>
            <person name="Daum C."/>
            <person name="Ng V."/>
            <person name="Clum A."/>
            <person name="Steindorff A."/>
            <person name="Ohm R."/>
            <person name="Martin F."/>
            <person name="Silar P."/>
            <person name="Natvig D."/>
            <person name="Lalanne C."/>
            <person name="Gautier V."/>
            <person name="Ament-Velasquez S.L."/>
            <person name="Kruys A."/>
            <person name="Hutchinson M.I."/>
            <person name="Powell A.J."/>
            <person name="Barry K."/>
            <person name="Miller A.N."/>
            <person name="Grigoriev I.V."/>
            <person name="Debuchy R."/>
            <person name="Gladieux P."/>
            <person name="Thoren M.H."/>
            <person name="Johannesson H."/>
        </authorList>
    </citation>
    <scope>NUCLEOTIDE SEQUENCE</scope>
    <source>
        <strain evidence="1">CBS 333.67</strain>
    </source>
</reference>